<keyword evidence="3" id="KW-1185">Reference proteome</keyword>
<accession>A0ABV6NQ48</accession>
<dbReference type="EMBL" id="JBHLUE010000001">
    <property type="protein sequence ID" value="MFC0562821.1"/>
    <property type="molecule type" value="Genomic_DNA"/>
</dbReference>
<evidence type="ECO:0000313" key="3">
    <source>
        <dbReference type="Proteomes" id="UP001589894"/>
    </source>
</evidence>
<keyword evidence="1" id="KW-0472">Membrane</keyword>
<dbReference type="RefSeq" id="WP_377334776.1">
    <property type="nucleotide sequence ID" value="NZ_JBHLUE010000001.1"/>
</dbReference>
<dbReference type="Proteomes" id="UP001589894">
    <property type="component" value="Unassembled WGS sequence"/>
</dbReference>
<reference evidence="2 3" key="1">
    <citation type="submission" date="2024-09" db="EMBL/GenBank/DDBJ databases">
        <authorList>
            <person name="Sun Q."/>
            <person name="Mori K."/>
        </authorList>
    </citation>
    <scope>NUCLEOTIDE SEQUENCE [LARGE SCALE GENOMIC DNA]</scope>
    <source>
        <strain evidence="2 3">TBRC 2205</strain>
    </source>
</reference>
<feature type="transmembrane region" description="Helical" evidence="1">
    <location>
        <begin position="29"/>
        <end position="56"/>
    </location>
</feature>
<evidence type="ECO:0008006" key="4">
    <source>
        <dbReference type="Google" id="ProtNLM"/>
    </source>
</evidence>
<comment type="caution">
    <text evidence="2">The sequence shown here is derived from an EMBL/GenBank/DDBJ whole genome shotgun (WGS) entry which is preliminary data.</text>
</comment>
<sequence length="118" mass="12090">MQSIPGPGTAWPRHPLDPDPVRSTKAPTVLALGLVAMLTGLFVGGVVPATLALLLARQARRQAYASGGYLTGAALLRRGERFAWIGLVLAATAVAAALILGVLHVVDAGGRDYGPAVN</sequence>
<keyword evidence="1" id="KW-0812">Transmembrane</keyword>
<evidence type="ECO:0000256" key="1">
    <source>
        <dbReference type="SAM" id="Phobius"/>
    </source>
</evidence>
<gene>
    <name evidence="2" type="ORF">ACFFHU_01320</name>
</gene>
<proteinExistence type="predicted"/>
<name>A0ABV6NQ48_9ACTN</name>
<protein>
    <recommendedName>
        <fullName evidence="4">DUF4190 domain-containing protein</fullName>
    </recommendedName>
</protein>
<organism evidence="2 3">
    <name type="scientific">Plantactinospora siamensis</name>
    <dbReference type="NCBI Taxonomy" id="555372"/>
    <lineage>
        <taxon>Bacteria</taxon>
        <taxon>Bacillati</taxon>
        <taxon>Actinomycetota</taxon>
        <taxon>Actinomycetes</taxon>
        <taxon>Micromonosporales</taxon>
        <taxon>Micromonosporaceae</taxon>
        <taxon>Plantactinospora</taxon>
    </lineage>
</organism>
<keyword evidence="1" id="KW-1133">Transmembrane helix</keyword>
<feature type="transmembrane region" description="Helical" evidence="1">
    <location>
        <begin position="82"/>
        <end position="106"/>
    </location>
</feature>
<evidence type="ECO:0000313" key="2">
    <source>
        <dbReference type="EMBL" id="MFC0562821.1"/>
    </source>
</evidence>